<dbReference type="OrthoDB" id="1000931at2759"/>
<dbReference type="InterPro" id="IPR036691">
    <property type="entry name" value="Endo/exonu/phosph_ase_sf"/>
</dbReference>
<dbReference type="AlphaFoldDB" id="A0A8J6CIK9"/>
<proteinExistence type="predicted"/>
<organism evidence="2 3">
    <name type="scientific">Gossypium anomalum</name>
    <dbReference type="NCBI Taxonomy" id="47600"/>
    <lineage>
        <taxon>Eukaryota</taxon>
        <taxon>Viridiplantae</taxon>
        <taxon>Streptophyta</taxon>
        <taxon>Embryophyta</taxon>
        <taxon>Tracheophyta</taxon>
        <taxon>Spermatophyta</taxon>
        <taxon>Magnoliopsida</taxon>
        <taxon>eudicotyledons</taxon>
        <taxon>Gunneridae</taxon>
        <taxon>Pentapetalae</taxon>
        <taxon>rosids</taxon>
        <taxon>malvids</taxon>
        <taxon>Malvales</taxon>
        <taxon>Malvaceae</taxon>
        <taxon>Malvoideae</taxon>
        <taxon>Gossypium</taxon>
    </lineage>
</organism>
<evidence type="ECO:0000313" key="3">
    <source>
        <dbReference type="Proteomes" id="UP000701853"/>
    </source>
</evidence>
<evidence type="ECO:0000259" key="1">
    <source>
        <dbReference type="Pfam" id="PF03372"/>
    </source>
</evidence>
<comment type="caution">
    <text evidence="2">The sequence shown here is derived from an EMBL/GenBank/DDBJ whole genome shotgun (WGS) entry which is preliminary data.</text>
</comment>
<dbReference type="SUPFAM" id="SSF56219">
    <property type="entry name" value="DNase I-like"/>
    <property type="match status" value="1"/>
</dbReference>
<protein>
    <recommendedName>
        <fullName evidence="1">Endonuclease/exonuclease/phosphatase domain-containing protein</fullName>
    </recommendedName>
</protein>
<evidence type="ECO:0000313" key="2">
    <source>
        <dbReference type="EMBL" id="KAG8472266.1"/>
    </source>
</evidence>
<dbReference type="Proteomes" id="UP000701853">
    <property type="component" value="Chromosome 13"/>
</dbReference>
<accession>A0A8J6CIK9</accession>
<keyword evidence="3" id="KW-1185">Reference proteome</keyword>
<dbReference type="Pfam" id="PF03372">
    <property type="entry name" value="Exo_endo_phos"/>
    <property type="match status" value="1"/>
</dbReference>
<dbReference type="EMBL" id="JAHUZN010000013">
    <property type="protein sequence ID" value="KAG8472266.1"/>
    <property type="molecule type" value="Genomic_DNA"/>
</dbReference>
<sequence>MKSRILVWNCQGAGHPKFHRFLKEYLRDFDPDIVILVETRVSGRKADCVVGKIGLPYSYRIEARGFAGGIWVMWQDSIYGSPQRMKRKELWNGIGYLAQGVQSPWLIAGDFNAMLNNDEKKGG</sequence>
<gene>
    <name evidence="2" type="ORF">CXB51_034472</name>
</gene>
<dbReference type="PANTHER" id="PTHR35218">
    <property type="entry name" value="RNASE H DOMAIN-CONTAINING PROTEIN"/>
    <property type="match status" value="1"/>
</dbReference>
<feature type="domain" description="Endonuclease/exonuclease/phosphatase" evidence="1">
    <location>
        <begin position="7"/>
        <end position="119"/>
    </location>
</feature>
<dbReference type="Gene3D" id="3.60.10.10">
    <property type="entry name" value="Endonuclease/exonuclease/phosphatase"/>
    <property type="match status" value="1"/>
</dbReference>
<dbReference type="InterPro" id="IPR005135">
    <property type="entry name" value="Endo/exonuclease/phosphatase"/>
</dbReference>
<dbReference type="PANTHER" id="PTHR35218:SF9">
    <property type="entry name" value="ENDONUCLEASE_EXONUCLEASE_PHOSPHATASE DOMAIN-CONTAINING PROTEIN"/>
    <property type="match status" value="1"/>
</dbReference>
<reference evidence="2 3" key="1">
    <citation type="journal article" date="2021" name="bioRxiv">
        <title>The Gossypium anomalum genome as a resource for cotton improvement and evolutionary analysis of hybrid incompatibility.</title>
        <authorList>
            <person name="Grover C.E."/>
            <person name="Yuan D."/>
            <person name="Arick M.A."/>
            <person name="Miller E.R."/>
            <person name="Hu G."/>
            <person name="Peterson D.G."/>
            <person name="Wendel J.F."/>
            <person name="Udall J.A."/>
        </authorList>
    </citation>
    <scope>NUCLEOTIDE SEQUENCE [LARGE SCALE GENOMIC DNA]</scope>
    <source>
        <strain evidence="2">JFW-Udall</strain>
        <tissue evidence="2">Leaf</tissue>
    </source>
</reference>
<name>A0A8J6CIK9_9ROSI</name>
<dbReference type="GO" id="GO:0003824">
    <property type="term" value="F:catalytic activity"/>
    <property type="evidence" value="ECO:0007669"/>
    <property type="project" value="InterPro"/>
</dbReference>